<accession>A0ABQ3DVZ7</accession>
<comment type="caution">
    <text evidence="1">The sequence shown here is derived from an EMBL/GenBank/DDBJ whole genome shotgun (WGS) entry which is preliminary data.</text>
</comment>
<dbReference type="RefSeq" id="WP_138899288.1">
    <property type="nucleotide sequence ID" value="NZ_BMVO01000018.1"/>
</dbReference>
<name>A0ABQ3DVZ7_9ACTN</name>
<sequence>MRSAETQAAAIAAMLTAATGSDPRLDETPDRIRVEADIPEDLPSFTRAAVLAALTRAPRYGHDRAAGGDIVWAELDREVEQ</sequence>
<gene>
    <name evidence="1" type="ORF">GCM10010346_47390</name>
</gene>
<keyword evidence="2" id="KW-1185">Reference proteome</keyword>
<organism evidence="1 2">
    <name type="scientific">Streptomyces chryseus</name>
    <dbReference type="NCBI Taxonomy" id="68186"/>
    <lineage>
        <taxon>Bacteria</taxon>
        <taxon>Bacillati</taxon>
        <taxon>Actinomycetota</taxon>
        <taxon>Actinomycetes</taxon>
        <taxon>Kitasatosporales</taxon>
        <taxon>Streptomycetaceae</taxon>
        <taxon>Streptomyces</taxon>
    </lineage>
</organism>
<proteinExistence type="predicted"/>
<reference evidence="2" key="1">
    <citation type="journal article" date="2019" name="Int. J. Syst. Evol. Microbiol.">
        <title>The Global Catalogue of Microorganisms (GCM) 10K type strain sequencing project: providing services to taxonomists for standard genome sequencing and annotation.</title>
        <authorList>
            <consortium name="The Broad Institute Genomics Platform"/>
            <consortium name="The Broad Institute Genome Sequencing Center for Infectious Disease"/>
            <person name="Wu L."/>
            <person name="Ma J."/>
        </authorList>
    </citation>
    <scope>NUCLEOTIDE SEQUENCE [LARGE SCALE GENOMIC DNA]</scope>
    <source>
        <strain evidence="2">JCM 4737</strain>
    </source>
</reference>
<dbReference type="Proteomes" id="UP000599437">
    <property type="component" value="Unassembled WGS sequence"/>
</dbReference>
<evidence type="ECO:0000313" key="1">
    <source>
        <dbReference type="EMBL" id="GHB17981.1"/>
    </source>
</evidence>
<evidence type="ECO:0000313" key="2">
    <source>
        <dbReference type="Proteomes" id="UP000599437"/>
    </source>
</evidence>
<dbReference type="EMBL" id="BMVO01000018">
    <property type="protein sequence ID" value="GHB17981.1"/>
    <property type="molecule type" value="Genomic_DNA"/>
</dbReference>
<protein>
    <submittedName>
        <fullName evidence="1">Uncharacterized protein</fullName>
    </submittedName>
</protein>